<name>A0ABM1F3U6_PRICU</name>
<reference evidence="3" key="1">
    <citation type="submission" date="2025-08" db="UniProtKB">
        <authorList>
            <consortium name="RefSeq"/>
        </authorList>
    </citation>
    <scope>IDENTIFICATION</scope>
</reference>
<accession>A0ABM1F3U6</accession>
<feature type="non-terminal residue" evidence="3">
    <location>
        <position position="158"/>
    </location>
</feature>
<protein>
    <submittedName>
        <fullName evidence="3">Organic cation transporter protein-like</fullName>
    </submittedName>
</protein>
<feature type="transmembrane region" description="Helical" evidence="1">
    <location>
        <begin position="21"/>
        <end position="42"/>
    </location>
</feature>
<dbReference type="GeneID" id="106818965"/>
<gene>
    <name evidence="3" type="primary">LOC106818965</name>
</gene>
<evidence type="ECO:0000256" key="1">
    <source>
        <dbReference type="SAM" id="Phobius"/>
    </source>
</evidence>
<keyword evidence="1" id="KW-0472">Membrane</keyword>
<evidence type="ECO:0000313" key="2">
    <source>
        <dbReference type="Proteomes" id="UP000695022"/>
    </source>
</evidence>
<dbReference type="RefSeq" id="XP_014679117.1">
    <property type="nucleotide sequence ID" value="XM_014823631.1"/>
</dbReference>
<evidence type="ECO:0000313" key="3">
    <source>
        <dbReference type="RefSeq" id="XP_014679117.1"/>
    </source>
</evidence>
<sequence length="158" mass="17832">MVDYDEAIKYLGDFGKYQRRIYFALLLAAVTNGLHSLAYVFLAAIPEHRCYIPGLDSSDPQYDDIDFNGTLPYDDKRGEYSKCTYYARNYSNSWTSGEVGQWEEVTCDRWVYDTSQYKSTVTMDWDLVCDRSSLQALGNSLLAVGVGTGSVVFGDLSD</sequence>
<keyword evidence="1" id="KW-0812">Transmembrane</keyword>
<dbReference type="Proteomes" id="UP000695022">
    <property type="component" value="Unplaced"/>
</dbReference>
<keyword evidence="1" id="KW-1133">Transmembrane helix</keyword>
<organism evidence="2 3">
    <name type="scientific">Priapulus caudatus</name>
    <name type="common">Priapulid worm</name>
    <dbReference type="NCBI Taxonomy" id="37621"/>
    <lineage>
        <taxon>Eukaryota</taxon>
        <taxon>Metazoa</taxon>
        <taxon>Ecdysozoa</taxon>
        <taxon>Scalidophora</taxon>
        <taxon>Priapulida</taxon>
        <taxon>Priapulimorpha</taxon>
        <taxon>Priapulimorphida</taxon>
        <taxon>Priapulidae</taxon>
        <taxon>Priapulus</taxon>
    </lineage>
</organism>
<keyword evidence="2" id="KW-1185">Reference proteome</keyword>
<proteinExistence type="predicted"/>